<dbReference type="Proteomes" id="UP000704467">
    <property type="component" value="Unassembled WGS sequence"/>
</dbReference>
<reference evidence="5 6" key="1">
    <citation type="submission" date="2020-03" db="EMBL/GenBank/DDBJ databases">
        <title>Whole genome sequencing of clinical and environmental type strains of Ochrobactrum.</title>
        <authorList>
            <person name="Dharne M."/>
        </authorList>
    </citation>
    <scope>NUCLEOTIDE SEQUENCE [LARGE SCALE GENOMIC DNA]</scope>
    <source>
        <strain evidence="5 6">CIP 109452</strain>
    </source>
</reference>
<evidence type="ECO:0000313" key="6">
    <source>
        <dbReference type="Proteomes" id="UP000704467"/>
    </source>
</evidence>
<keyword evidence="2" id="KW-0813">Transport</keyword>
<dbReference type="InterPro" id="IPR027417">
    <property type="entry name" value="P-loop_NTPase"/>
</dbReference>
<dbReference type="GO" id="GO:0005524">
    <property type="term" value="F:ATP binding"/>
    <property type="evidence" value="ECO:0007669"/>
    <property type="project" value="UniProtKB-KW"/>
</dbReference>
<evidence type="ECO:0000313" key="5">
    <source>
        <dbReference type="EMBL" id="NKC05089.1"/>
    </source>
</evidence>
<dbReference type="InterPro" id="IPR003439">
    <property type="entry name" value="ABC_transporter-like_ATP-bd"/>
</dbReference>
<evidence type="ECO:0000256" key="2">
    <source>
        <dbReference type="ARBA" id="ARBA00022448"/>
    </source>
</evidence>
<dbReference type="InterPro" id="IPR052156">
    <property type="entry name" value="BCAA_Transport_ATP-bd_LivF"/>
</dbReference>
<dbReference type="EMBL" id="JAAVLN010000003">
    <property type="protein sequence ID" value="NKC05089.1"/>
    <property type="molecule type" value="Genomic_DNA"/>
</dbReference>
<accession>A0ABX1DQ87</accession>
<sequence length="77" mass="7923">MTSELPHRAAPVLETRGLKAHYGHVQALKSADLSVGRGELVAVLGPNGAGKSTLLRAIMGLTPMRGGPVHGDAAWAT</sequence>
<keyword evidence="5" id="KW-0067">ATP-binding</keyword>
<comment type="caution">
    <text evidence="5">The sequence shown here is derived from an EMBL/GenBank/DDBJ whole genome shotgun (WGS) entry which is preliminary data.</text>
</comment>
<gene>
    <name evidence="5" type="ORF">HED55_23750</name>
</gene>
<keyword evidence="6" id="KW-1185">Reference proteome</keyword>
<dbReference type="Gene3D" id="3.40.50.300">
    <property type="entry name" value="P-loop containing nucleotide triphosphate hydrolases"/>
    <property type="match status" value="1"/>
</dbReference>
<keyword evidence="5" id="KW-0547">Nucleotide-binding</keyword>
<dbReference type="PANTHER" id="PTHR43820:SF4">
    <property type="entry name" value="HIGH-AFFINITY BRANCHED-CHAIN AMINO ACID TRANSPORT ATP-BINDING PROTEIN LIVF"/>
    <property type="match status" value="1"/>
</dbReference>
<dbReference type="SUPFAM" id="SSF52540">
    <property type="entry name" value="P-loop containing nucleoside triphosphate hydrolases"/>
    <property type="match status" value="1"/>
</dbReference>
<comment type="similarity">
    <text evidence="1">Belongs to the ABC transporter superfamily.</text>
</comment>
<name>A0ABX1DQ87_9HYPH</name>
<dbReference type="Pfam" id="PF00005">
    <property type="entry name" value="ABC_tran"/>
    <property type="match status" value="1"/>
</dbReference>
<protein>
    <submittedName>
        <fullName evidence="5">ATP-binding cassette domain-containing protein</fullName>
    </submittedName>
</protein>
<proteinExistence type="inferred from homology"/>
<dbReference type="PANTHER" id="PTHR43820">
    <property type="entry name" value="HIGH-AFFINITY BRANCHED-CHAIN AMINO ACID TRANSPORT ATP-BINDING PROTEIN LIVF"/>
    <property type="match status" value="1"/>
</dbReference>
<evidence type="ECO:0000256" key="1">
    <source>
        <dbReference type="ARBA" id="ARBA00005417"/>
    </source>
</evidence>
<keyword evidence="3" id="KW-0029">Amino-acid transport</keyword>
<organism evidence="5 6">
    <name type="scientific">Brucella haematophila</name>
    <dbReference type="NCBI Taxonomy" id="419474"/>
    <lineage>
        <taxon>Bacteria</taxon>
        <taxon>Pseudomonadati</taxon>
        <taxon>Pseudomonadota</taxon>
        <taxon>Alphaproteobacteria</taxon>
        <taxon>Hyphomicrobiales</taxon>
        <taxon>Brucellaceae</taxon>
        <taxon>Brucella/Ochrobactrum group</taxon>
        <taxon>Brucella</taxon>
    </lineage>
</organism>
<feature type="domain" description="ABC transporter" evidence="4">
    <location>
        <begin position="28"/>
        <end position="70"/>
    </location>
</feature>
<evidence type="ECO:0000256" key="3">
    <source>
        <dbReference type="ARBA" id="ARBA00022970"/>
    </source>
</evidence>
<evidence type="ECO:0000259" key="4">
    <source>
        <dbReference type="Pfam" id="PF00005"/>
    </source>
</evidence>